<proteinExistence type="inferred from homology"/>
<evidence type="ECO:0000256" key="5">
    <source>
        <dbReference type="ARBA" id="ARBA00022670"/>
    </source>
</evidence>
<organism evidence="15 16">
    <name type="scientific">Methylocystis bryophila</name>
    <dbReference type="NCBI Taxonomy" id="655015"/>
    <lineage>
        <taxon>Bacteria</taxon>
        <taxon>Pseudomonadati</taxon>
        <taxon>Pseudomonadota</taxon>
        <taxon>Alphaproteobacteria</taxon>
        <taxon>Hyphomicrobiales</taxon>
        <taxon>Methylocystaceae</taxon>
        <taxon>Methylocystis</taxon>
    </lineage>
</organism>
<evidence type="ECO:0000256" key="8">
    <source>
        <dbReference type="ARBA" id="ARBA00022801"/>
    </source>
</evidence>
<dbReference type="SUPFAM" id="SSF53955">
    <property type="entry name" value="Lysozyme-like"/>
    <property type="match status" value="1"/>
</dbReference>
<dbReference type="GO" id="GO:0008658">
    <property type="term" value="F:penicillin binding"/>
    <property type="evidence" value="ECO:0007669"/>
    <property type="project" value="InterPro"/>
</dbReference>
<dbReference type="EMBL" id="CP019948">
    <property type="protein sequence ID" value="ARN83737.1"/>
    <property type="molecule type" value="Genomic_DNA"/>
</dbReference>
<dbReference type="Pfam" id="PF00912">
    <property type="entry name" value="Transgly"/>
    <property type="match status" value="1"/>
</dbReference>
<evidence type="ECO:0000256" key="6">
    <source>
        <dbReference type="ARBA" id="ARBA00022676"/>
    </source>
</evidence>
<evidence type="ECO:0000256" key="9">
    <source>
        <dbReference type="ARBA" id="ARBA00023268"/>
    </source>
</evidence>
<dbReference type="GO" id="GO:0009252">
    <property type="term" value="P:peptidoglycan biosynthetic process"/>
    <property type="evidence" value="ECO:0007669"/>
    <property type="project" value="UniProtKB-UniPathway"/>
</dbReference>
<dbReference type="InterPro" id="IPR012338">
    <property type="entry name" value="Beta-lactam/transpept-like"/>
</dbReference>
<dbReference type="Proteomes" id="UP000193978">
    <property type="component" value="Chromosome"/>
</dbReference>
<dbReference type="EC" id="2.4.99.28" evidence="10"/>
<dbReference type="PANTHER" id="PTHR32282:SF15">
    <property type="entry name" value="PENICILLIN-BINDING PROTEIN 1C"/>
    <property type="match status" value="1"/>
</dbReference>
<accession>A0A1W6N1P4</accession>
<keyword evidence="9" id="KW-0511">Multifunctional enzyme</keyword>
<evidence type="ECO:0000256" key="4">
    <source>
        <dbReference type="ARBA" id="ARBA00022645"/>
    </source>
</evidence>
<keyword evidence="5" id="KW-0645">Protease</keyword>
<comment type="pathway">
    <text evidence="1">Cell wall biogenesis; peptidoglycan biosynthesis.</text>
</comment>
<evidence type="ECO:0000256" key="1">
    <source>
        <dbReference type="ARBA" id="ARBA00004752"/>
    </source>
</evidence>
<dbReference type="AlphaFoldDB" id="A0A1W6N1P4"/>
<evidence type="ECO:0000313" key="15">
    <source>
        <dbReference type="EMBL" id="ARN83737.1"/>
    </source>
</evidence>
<evidence type="ECO:0000256" key="10">
    <source>
        <dbReference type="ARBA" id="ARBA00044770"/>
    </source>
</evidence>
<comment type="similarity">
    <text evidence="3">In the N-terminal section; belongs to the glycosyltransferase 51 family.</text>
</comment>
<dbReference type="Pfam" id="PF00905">
    <property type="entry name" value="Transpeptidase"/>
    <property type="match status" value="1"/>
</dbReference>
<dbReference type="UniPathway" id="UPA00219"/>
<keyword evidence="7 15" id="KW-0808">Transferase</keyword>
<feature type="domain" description="Penicillin-binding C-terminal" evidence="14">
    <location>
        <begin position="633"/>
        <end position="711"/>
    </location>
</feature>
<evidence type="ECO:0000259" key="13">
    <source>
        <dbReference type="Pfam" id="PF00912"/>
    </source>
</evidence>
<dbReference type="Pfam" id="PF06832">
    <property type="entry name" value="BiPBP_C"/>
    <property type="match status" value="1"/>
</dbReference>
<comment type="catalytic activity">
    <reaction evidence="11">
        <text>[GlcNAc-(1-&gt;4)-Mur2Ac(oyl-L-Ala-gamma-D-Glu-L-Lys-D-Ala-D-Ala)](n)-di-trans,octa-cis-undecaprenyl diphosphate + beta-D-GlcNAc-(1-&gt;4)-Mur2Ac(oyl-L-Ala-gamma-D-Glu-L-Lys-D-Ala-D-Ala)-di-trans,octa-cis-undecaprenyl diphosphate = [GlcNAc-(1-&gt;4)-Mur2Ac(oyl-L-Ala-gamma-D-Glu-L-Lys-D-Ala-D-Ala)](n+1)-di-trans,octa-cis-undecaprenyl diphosphate + di-trans,octa-cis-undecaprenyl diphosphate + H(+)</text>
        <dbReference type="Rhea" id="RHEA:23708"/>
        <dbReference type="Rhea" id="RHEA-COMP:9602"/>
        <dbReference type="Rhea" id="RHEA-COMP:9603"/>
        <dbReference type="ChEBI" id="CHEBI:15378"/>
        <dbReference type="ChEBI" id="CHEBI:58405"/>
        <dbReference type="ChEBI" id="CHEBI:60033"/>
        <dbReference type="ChEBI" id="CHEBI:78435"/>
        <dbReference type="EC" id="2.4.99.28"/>
    </reaction>
</comment>
<dbReference type="GO" id="GO:0030288">
    <property type="term" value="C:outer membrane-bounded periplasmic space"/>
    <property type="evidence" value="ECO:0007669"/>
    <property type="project" value="TreeGrafter"/>
</dbReference>
<dbReference type="InterPro" id="IPR009647">
    <property type="entry name" value="PBP_C"/>
</dbReference>
<protein>
    <recommendedName>
        <fullName evidence="10">peptidoglycan glycosyltransferase</fullName>
        <ecNumber evidence="10">2.4.99.28</ecNumber>
    </recommendedName>
</protein>
<gene>
    <name evidence="15" type="ORF">B1812_17020</name>
</gene>
<keyword evidence="6" id="KW-0328">Glycosyltransferase</keyword>
<dbReference type="InterPro" id="IPR001264">
    <property type="entry name" value="Glyco_trans_51"/>
</dbReference>
<keyword evidence="8" id="KW-0378">Hydrolase</keyword>
<sequence length="728" mass="78926">MRDWRFWAATACVTAALLGSIGLSLRAAVANARLEAPSPTEIVYDRNGAFLTQVAHGPESLGYGYWPLRQIPKRLALATLALEDRRFDEHPGVDPLALARAAWRNLLHRGPRQGGSTIAMQVARMQNPKPRGLVNKLDEALSALALVARHGREAVLLHYLRLAPYGAGSHGAAHAARFYFNKPVEDLSWAETALLAAIPQAPGRMNLARASGLRRAATRAARAIDALARQRALDREEAALAKAQLLAMRPIETPKRPQALHLALRYAQLLREGRIEAEPHDPRLHASIDLDLETRMERLARRYLDGFRDAGARQVAIMVAERQGGNHIVAEVGSARFGGKDAGSFDFTRTARSPGSTLKPFVYALAFERGVLESTDLLADVPEGASGVNNADGLYLGPMTPRQALANSRNVPAANLIRRVGVEANFQFLHEIGLHELEAPAESFGVSMAIGSLPTQLGKLTRAYAMLADDGVLSDLIYAKEQRLGAARRALSLDTARLVTSMLADPQARLPTFPRYGPLEYPFAVAVKTGTSQGYRDAWTLAFSKRFIVGVWIGRADAGTMREISGAASSARLAHAALVQLHGAKPGEIEDDAFLPPPDRIALDACLEAGAQGSCAATLREWAKPGAALPVAPAARPANAERLVIATPEADTHIWRNPEQPAAVAKIALKLAPLARAEQIVWYVDGEPFRVAETDETVFWPLRPGQHQIEARRALQPGRSRSVRVVVE</sequence>
<dbReference type="InterPro" id="IPR050396">
    <property type="entry name" value="Glycosyltr_51/Transpeptidase"/>
</dbReference>
<dbReference type="KEGG" id="mbry:B1812_17020"/>
<dbReference type="STRING" id="655015.B1812_17020"/>
<feature type="domain" description="Penicillin-binding protein transpeptidase" evidence="12">
    <location>
        <begin position="348"/>
        <end position="537"/>
    </location>
</feature>
<evidence type="ECO:0000256" key="3">
    <source>
        <dbReference type="ARBA" id="ARBA00007739"/>
    </source>
</evidence>
<name>A0A1W6N1P4_9HYPH</name>
<dbReference type="GO" id="GO:0006508">
    <property type="term" value="P:proteolysis"/>
    <property type="evidence" value="ECO:0007669"/>
    <property type="project" value="UniProtKB-KW"/>
</dbReference>
<dbReference type="SUPFAM" id="SSF56601">
    <property type="entry name" value="beta-lactamase/transpeptidase-like"/>
    <property type="match status" value="1"/>
</dbReference>
<dbReference type="PANTHER" id="PTHR32282">
    <property type="entry name" value="BINDING PROTEIN TRANSPEPTIDASE, PUTATIVE-RELATED"/>
    <property type="match status" value="1"/>
</dbReference>
<dbReference type="InterPro" id="IPR001460">
    <property type="entry name" value="PCN-bd_Tpept"/>
</dbReference>
<dbReference type="GO" id="GO:0008955">
    <property type="term" value="F:peptidoglycan glycosyltransferase activity"/>
    <property type="evidence" value="ECO:0007669"/>
    <property type="project" value="UniProtKB-EC"/>
</dbReference>
<dbReference type="InterPro" id="IPR036950">
    <property type="entry name" value="PBP_transglycosylase"/>
</dbReference>
<keyword evidence="16" id="KW-1185">Reference proteome</keyword>
<evidence type="ECO:0000256" key="11">
    <source>
        <dbReference type="ARBA" id="ARBA00049902"/>
    </source>
</evidence>
<reference evidence="15 16" key="1">
    <citation type="submission" date="2017-02" db="EMBL/GenBank/DDBJ databases">
        <authorList>
            <person name="Peterson S.W."/>
        </authorList>
    </citation>
    <scope>NUCLEOTIDE SEQUENCE [LARGE SCALE GENOMIC DNA]</scope>
    <source>
        <strain evidence="15 16">S285</strain>
    </source>
</reference>
<dbReference type="Gene3D" id="1.10.3810.10">
    <property type="entry name" value="Biosynthetic peptidoglycan transglycosylase-like"/>
    <property type="match status" value="1"/>
</dbReference>
<comment type="similarity">
    <text evidence="2">In the C-terminal section; belongs to the transpeptidase family.</text>
</comment>
<keyword evidence="4" id="KW-0121">Carboxypeptidase</keyword>
<evidence type="ECO:0000259" key="12">
    <source>
        <dbReference type="Pfam" id="PF00905"/>
    </source>
</evidence>
<evidence type="ECO:0000259" key="14">
    <source>
        <dbReference type="Pfam" id="PF06832"/>
    </source>
</evidence>
<dbReference type="InterPro" id="IPR023346">
    <property type="entry name" value="Lysozyme-like_dom_sf"/>
</dbReference>
<dbReference type="Gene3D" id="3.40.710.10">
    <property type="entry name" value="DD-peptidase/beta-lactamase superfamily"/>
    <property type="match status" value="1"/>
</dbReference>
<dbReference type="GO" id="GO:0004180">
    <property type="term" value="F:carboxypeptidase activity"/>
    <property type="evidence" value="ECO:0007669"/>
    <property type="project" value="UniProtKB-KW"/>
</dbReference>
<evidence type="ECO:0000256" key="7">
    <source>
        <dbReference type="ARBA" id="ARBA00022679"/>
    </source>
</evidence>
<feature type="domain" description="Glycosyl transferase family 51" evidence="13">
    <location>
        <begin position="65"/>
        <end position="224"/>
    </location>
</feature>
<evidence type="ECO:0000256" key="2">
    <source>
        <dbReference type="ARBA" id="ARBA00007090"/>
    </source>
</evidence>
<evidence type="ECO:0000313" key="16">
    <source>
        <dbReference type="Proteomes" id="UP000193978"/>
    </source>
</evidence>